<evidence type="ECO:0000256" key="1">
    <source>
        <dbReference type="ARBA" id="ARBA00011062"/>
    </source>
</evidence>
<comment type="similarity">
    <text evidence="1">Belongs to the SurE nucleotidase family.</text>
</comment>
<dbReference type="InterPro" id="IPR036523">
    <property type="entry name" value="SurE-like_sf"/>
</dbReference>
<dbReference type="NCBIfam" id="TIGR00087">
    <property type="entry name" value="surE"/>
    <property type="match status" value="1"/>
</dbReference>
<name>A0A8T0W041_PANVG</name>
<reference evidence="5" key="1">
    <citation type="submission" date="2020-05" db="EMBL/GenBank/DDBJ databases">
        <title>WGS assembly of Panicum virgatum.</title>
        <authorList>
            <person name="Lovell J.T."/>
            <person name="Jenkins J."/>
            <person name="Shu S."/>
            <person name="Juenger T.E."/>
            <person name="Schmutz J."/>
        </authorList>
    </citation>
    <scope>NUCLEOTIDE SEQUENCE</scope>
    <source>
        <strain evidence="5">AP13</strain>
    </source>
</reference>
<keyword evidence="6" id="KW-1185">Reference proteome</keyword>
<dbReference type="FunFam" id="3.40.1210.10:FF:000003">
    <property type="entry name" value="Survival protein SurE-like phosphatase/nucleotidase"/>
    <property type="match status" value="1"/>
</dbReference>
<dbReference type="AlphaFoldDB" id="A0A8T0W041"/>
<dbReference type="InterPro" id="IPR002828">
    <property type="entry name" value="SurE-like_Pase/nucleotidase"/>
</dbReference>
<accession>A0A8T0W041</accession>
<dbReference type="InterPro" id="IPR030048">
    <property type="entry name" value="SurE"/>
</dbReference>
<protein>
    <recommendedName>
        <fullName evidence="4">Survival protein SurE-like phosphatase/nucleotidase domain-containing protein</fullName>
    </recommendedName>
</protein>
<dbReference type="EMBL" id="CM029039">
    <property type="protein sequence ID" value="KAG2640760.1"/>
    <property type="molecule type" value="Genomic_DNA"/>
</dbReference>
<feature type="domain" description="Survival protein SurE-like phosphatase/nucleotidase" evidence="4">
    <location>
        <begin position="14"/>
        <end position="205"/>
    </location>
</feature>
<gene>
    <name evidence="5" type="ORF">PVAP13_2KG117800</name>
</gene>
<evidence type="ECO:0000256" key="2">
    <source>
        <dbReference type="ARBA" id="ARBA00022723"/>
    </source>
</evidence>
<sequence>MDSTAVAAQAPVLLVTNDDGIDAPGLRFLVDQLVAARCYRVLVCAPDSDNSGVSHCITLRHAVSCTRVDISGATAFGVSGTPADCASLGISGMLFDGVVPDLVLSGINIGNNCGYHIIYSGTVAAAREAFLYGIPAIAMSYDWVAGQSRVNDLKVSAEVCVPLINNIVTEIKNGTYPQGSFLNVDVPTNVAHHKGYKITTQGKYMAARISWKQTVYKKPAVESYQTANTDVDGEKDSELVTPAENNLLFKRVIVGRNSDEVEGEQDMDHKSLVDGYITVTPLSPLSRTDPDVIPYLKASVSRLVGNFSSFGPSFSRSRVA</sequence>
<keyword evidence="2" id="KW-0479">Metal-binding</keyword>
<organism evidence="5 6">
    <name type="scientific">Panicum virgatum</name>
    <name type="common">Blackwell switchgrass</name>
    <dbReference type="NCBI Taxonomy" id="38727"/>
    <lineage>
        <taxon>Eukaryota</taxon>
        <taxon>Viridiplantae</taxon>
        <taxon>Streptophyta</taxon>
        <taxon>Embryophyta</taxon>
        <taxon>Tracheophyta</taxon>
        <taxon>Spermatophyta</taxon>
        <taxon>Magnoliopsida</taxon>
        <taxon>Liliopsida</taxon>
        <taxon>Poales</taxon>
        <taxon>Poaceae</taxon>
        <taxon>PACMAD clade</taxon>
        <taxon>Panicoideae</taxon>
        <taxon>Panicodae</taxon>
        <taxon>Paniceae</taxon>
        <taxon>Panicinae</taxon>
        <taxon>Panicum</taxon>
        <taxon>Panicum sect. Hiantes</taxon>
    </lineage>
</organism>
<proteinExistence type="inferred from homology"/>
<dbReference type="PANTHER" id="PTHR30457">
    <property type="entry name" value="5'-NUCLEOTIDASE SURE"/>
    <property type="match status" value="1"/>
</dbReference>
<dbReference type="SUPFAM" id="SSF64167">
    <property type="entry name" value="SurE-like"/>
    <property type="match status" value="1"/>
</dbReference>
<dbReference type="Gene3D" id="3.40.1210.10">
    <property type="entry name" value="Survival protein SurE-like phosphatase/nucleotidase"/>
    <property type="match status" value="1"/>
</dbReference>
<dbReference type="Pfam" id="PF01975">
    <property type="entry name" value="SurE"/>
    <property type="match status" value="1"/>
</dbReference>
<evidence type="ECO:0000259" key="4">
    <source>
        <dbReference type="Pfam" id="PF01975"/>
    </source>
</evidence>
<dbReference type="PANTHER" id="PTHR30457:SF0">
    <property type="entry name" value="PHOSPHATASE, PUTATIVE (AFU_ORTHOLOGUE AFUA_4G01070)-RELATED"/>
    <property type="match status" value="1"/>
</dbReference>
<dbReference type="GO" id="GO:0008252">
    <property type="term" value="F:nucleotidase activity"/>
    <property type="evidence" value="ECO:0007669"/>
    <property type="project" value="InterPro"/>
</dbReference>
<dbReference type="GO" id="GO:0005829">
    <property type="term" value="C:cytosol"/>
    <property type="evidence" value="ECO:0007669"/>
    <property type="project" value="TreeGrafter"/>
</dbReference>
<dbReference type="Proteomes" id="UP000823388">
    <property type="component" value="Chromosome 2K"/>
</dbReference>
<evidence type="ECO:0000313" key="5">
    <source>
        <dbReference type="EMBL" id="KAG2640760.1"/>
    </source>
</evidence>
<evidence type="ECO:0000313" key="6">
    <source>
        <dbReference type="Proteomes" id="UP000823388"/>
    </source>
</evidence>
<dbReference type="HAMAP" id="MF_00060">
    <property type="entry name" value="SurE"/>
    <property type="match status" value="1"/>
</dbReference>
<comment type="caution">
    <text evidence="5">The sequence shown here is derived from an EMBL/GenBank/DDBJ whole genome shotgun (WGS) entry which is preliminary data.</text>
</comment>
<keyword evidence="3" id="KW-0378">Hydrolase</keyword>
<dbReference type="GO" id="GO:0046872">
    <property type="term" value="F:metal ion binding"/>
    <property type="evidence" value="ECO:0007669"/>
    <property type="project" value="UniProtKB-KW"/>
</dbReference>
<evidence type="ECO:0000256" key="3">
    <source>
        <dbReference type="ARBA" id="ARBA00022801"/>
    </source>
</evidence>